<dbReference type="EMBL" id="PFQK01000089">
    <property type="protein sequence ID" value="PJC81347.1"/>
    <property type="molecule type" value="Genomic_DNA"/>
</dbReference>
<evidence type="ECO:0000256" key="1">
    <source>
        <dbReference type="SAM" id="Phobius"/>
    </source>
</evidence>
<keyword evidence="1" id="KW-0472">Membrane</keyword>
<keyword evidence="1" id="KW-1133">Transmembrane helix</keyword>
<organism evidence="2 3">
    <name type="scientific">Candidatus Roizmanbacteria bacterium CG_4_8_14_3_um_filter_36_10</name>
    <dbReference type="NCBI Taxonomy" id="1974834"/>
    <lineage>
        <taxon>Bacteria</taxon>
        <taxon>Candidatus Roizmaniibacteriota</taxon>
    </lineage>
</organism>
<feature type="transmembrane region" description="Helical" evidence="1">
    <location>
        <begin position="6"/>
        <end position="23"/>
    </location>
</feature>
<dbReference type="Proteomes" id="UP000229370">
    <property type="component" value="Unassembled WGS sequence"/>
</dbReference>
<comment type="caution">
    <text evidence="2">The sequence shown here is derived from an EMBL/GenBank/DDBJ whole genome shotgun (WGS) entry which is preliminary data.</text>
</comment>
<keyword evidence="1" id="KW-0812">Transmembrane</keyword>
<sequence length="62" mass="7116">MNRNELFYISITIFLTIVAWVLLEAYKVEISIKEGQGALLIPEKKISLDINILRVLNNKESP</sequence>
<name>A0A2M8GLB8_9BACT</name>
<dbReference type="AlphaFoldDB" id="A0A2M8GLB8"/>
<reference evidence="3" key="1">
    <citation type="submission" date="2017-09" db="EMBL/GenBank/DDBJ databases">
        <title>Depth-based differentiation of microbial function through sediment-hosted aquifers and enrichment of novel symbionts in the deep terrestrial subsurface.</title>
        <authorList>
            <person name="Probst A.J."/>
            <person name="Ladd B."/>
            <person name="Jarett J.K."/>
            <person name="Geller-Mcgrath D.E."/>
            <person name="Sieber C.M.K."/>
            <person name="Emerson J.B."/>
            <person name="Anantharaman K."/>
            <person name="Thomas B.C."/>
            <person name="Malmstrom R."/>
            <person name="Stieglmeier M."/>
            <person name="Klingl A."/>
            <person name="Woyke T."/>
            <person name="Ryan C.M."/>
            <person name="Banfield J.F."/>
        </authorList>
    </citation>
    <scope>NUCLEOTIDE SEQUENCE [LARGE SCALE GENOMIC DNA]</scope>
</reference>
<evidence type="ECO:0000313" key="3">
    <source>
        <dbReference type="Proteomes" id="UP000229370"/>
    </source>
</evidence>
<gene>
    <name evidence="2" type="ORF">CO007_05100</name>
</gene>
<proteinExistence type="predicted"/>
<accession>A0A2M8GLB8</accession>
<evidence type="ECO:0000313" key="2">
    <source>
        <dbReference type="EMBL" id="PJC81347.1"/>
    </source>
</evidence>
<protein>
    <submittedName>
        <fullName evidence="2">Uncharacterized protein</fullName>
    </submittedName>
</protein>